<dbReference type="GO" id="GO:0008270">
    <property type="term" value="F:zinc ion binding"/>
    <property type="evidence" value="ECO:0007669"/>
    <property type="project" value="InterPro"/>
</dbReference>
<evidence type="ECO:0000313" key="3">
    <source>
        <dbReference type="Proteomes" id="UP000813461"/>
    </source>
</evidence>
<evidence type="ECO:0000256" key="1">
    <source>
        <dbReference type="ARBA" id="ARBA00023242"/>
    </source>
</evidence>
<dbReference type="InterPro" id="IPR001138">
    <property type="entry name" value="Zn2Cys6_DnaBD"/>
</dbReference>
<sequence length="531" mass="59510">MVGGHTPGSSRRCDNCTRRRKKIQCDLQAPRCGPCQHCKLLCSGPKSEDATFINNAAQTFRSGEQRQALRIAYRNRTGTGGADNGASFENFYQLVLRNVQLLRSAVSKNEFKSSMRNRLAERMAGDYSAQSTYAALLEDFKPRRSGGIFGADRVDLPSLKHYSNIANCLRGLVPLAFTASPLLDHSIFGLLSLYYGQLHGDEGLQRLSQSTYTHALQHFHKRLAVVLSQQVGAYTKAHGELFCASIALQVLEHLRSIEVHGFSHLAHIDGALSMLKDFGLDMVKQSASIRTAWRGFRGIAACVAIERRAPTFLADPIWLQAPWEGSSKVARDELNDLGLLIPAQLYLGDVLSEAAQRGDLTPTSTIDGSLLQLNAISSLQRRLTQWFYRLETGTECALYWPNLNVPSRAWSQLDPECQQKYTSDFQRLTFACGTIAGLLAYFWSLELELLMSRIDLHELILRYSDSDDPLLPHARTVTDESLKHDVKRAEEVSQLILQTEPRLNSCYEGLICIQTSMRTLYRYSKHSCSRL</sequence>
<reference evidence="2" key="1">
    <citation type="journal article" date="2021" name="Nat. Commun.">
        <title>Genetic determinants of endophytism in the Arabidopsis root mycobiome.</title>
        <authorList>
            <person name="Mesny F."/>
            <person name="Miyauchi S."/>
            <person name="Thiergart T."/>
            <person name="Pickel B."/>
            <person name="Atanasova L."/>
            <person name="Karlsson M."/>
            <person name="Huettel B."/>
            <person name="Barry K.W."/>
            <person name="Haridas S."/>
            <person name="Chen C."/>
            <person name="Bauer D."/>
            <person name="Andreopoulos W."/>
            <person name="Pangilinan J."/>
            <person name="LaButti K."/>
            <person name="Riley R."/>
            <person name="Lipzen A."/>
            <person name="Clum A."/>
            <person name="Drula E."/>
            <person name="Henrissat B."/>
            <person name="Kohler A."/>
            <person name="Grigoriev I.V."/>
            <person name="Martin F.M."/>
            <person name="Hacquard S."/>
        </authorList>
    </citation>
    <scope>NUCLEOTIDE SEQUENCE</scope>
    <source>
        <strain evidence="2">MPI-SDFR-AT-0120</strain>
    </source>
</reference>
<evidence type="ECO:0008006" key="4">
    <source>
        <dbReference type="Google" id="ProtNLM"/>
    </source>
</evidence>
<name>A0A8K0VSQ5_9PLEO</name>
<keyword evidence="1" id="KW-0539">Nucleus</keyword>
<dbReference type="GO" id="GO:0000981">
    <property type="term" value="F:DNA-binding transcription factor activity, RNA polymerase II-specific"/>
    <property type="evidence" value="ECO:0007669"/>
    <property type="project" value="InterPro"/>
</dbReference>
<evidence type="ECO:0000313" key="2">
    <source>
        <dbReference type="EMBL" id="KAH7071079.1"/>
    </source>
</evidence>
<dbReference type="EMBL" id="JAGMVJ010000025">
    <property type="protein sequence ID" value="KAH7071079.1"/>
    <property type="molecule type" value="Genomic_DNA"/>
</dbReference>
<comment type="caution">
    <text evidence="2">The sequence shown here is derived from an EMBL/GenBank/DDBJ whole genome shotgun (WGS) entry which is preliminary data.</text>
</comment>
<dbReference type="OrthoDB" id="4491390at2759"/>
<gene>
    <name evidence="2" type="ORF">FB567DRAFT_214412</name>
</gene>
<dbReference type="AlphaFoldDB" id="A0A8K0VSQ5"/>
<dbReference type="PANTHER" id="PTHR38111">
    <property type="entry name" value="ZN(2)-C6 FUNGAL-TYPE DOMAIN-CONTAINING PROTEIN-RELATED"/>
    <property type="match status" value="1"/>
</dbReference>
<protein>
    <recommendedName>
        <fullName evidence="4">Zn(2)-C6 fungal-type domain-containing protein</fullName>
    </recommendedName>
</protein>
<dbReference type="InterPro" id="IPR053178">
    <property type="entry name" value="Osmoadaptation_assoc"/>
</dbReference>
<dbReference type="Proteomes" id="UP000813461">
    <property type="component" value="Unassembled WGS sequence"/>
</dbReference>
<accession>A0A8K0VSQ5</accession>
<keyword evidence="3" id="KW-1185">Reference proteome</keyword>
<proteinExistence type="predicted"/>
<dbReference type="CDD" id="cd00067">
    <property type="entry name" value="GAL4"/>
    <property type="match status" value="1"/>
</dbReference>
<organism evidence="2 3">
    <name type="scientific">Paraphoma chrysanthemicola</name>
    <dbReference type="NCBI Taxonomy" id="798071"/>
    <lineage>
        <taxon>Eukaryota</taxon>
        <taxon>Fungi</taxon>
        <taxon>Dikarya</taxon>
        <taxon>Ascomycota</taxon>
        <taxon>Pezizomycotina</taxon>
        <taxon>Dothideomycetes</taxon>
        <taxon>Pleosporomycetidae</taxon>
        <taxon>Pleosporales</taxon>
        <taxon>Pleosporineae</taxon>
        <taxon>Phaeosphaeriaceae</taxon>
        <taxon>Paraphoma</taxon>
    </lineage>
</organism>